<name>X1K9S5_9ZZZZ</name>
<sequence length="103" mass="11945">MSFEIPEGKTELALFAENYPEDSLEVIISLAQTMGHYPYYNINEPVKISLFEDNNLLQEKYAKMYGHKYIDTAFYGIANFDNEMLIEGNRYKVKVSNPGYDDI</sequence>
<accession>X1K9S5</accession>
<protein>
    <submittedName>
        <fullName evidence="1">Uncharacterized protein</fullName>
    </submittedName>
</protein>
<dbReference type="EMBL" id="BARU01037909">
    <property type="protein sequence ID" value="GAH78818.1"/>
    <property type="molecule type" value="Genomic_DNA"/>
</dbReference>
<gene>
    <name evidence="1" type="ORF">S03H2_58993</name>
</gene>
<comment type="caution">
    <text evidence="1">The sequence shown here is derived from an EMBL/GenBank/DDBJ whole genome shotgun (WGS) entry which is preliminary data.</text>
</comment>
<organism evidence="1">
    <name type="scientific">marine sediment metagenome</name>
    <dbReference type="NCBI Taxonomy" id="412755"/>
    <lineage>
        <taxon>unclassified sequences</taxon>
        <taxon>metagenomes</taxon>
        <taxon>ecological metagenomes</taxon>
    </lineage>
</organism>
<feature type="non-terminal residue" evidence="1">
    <location>
        <position position="103"/>
    </location>
</feature>
<reference evidence="1" key="1">
    <citation type="journal article" date="2014" name="Front. Microbiol.">
        <title>High frequency of phylogenetically diverse reductive dehalogenase-homologous genes in deep subseafloor sedimentary metagenomes.</title>
        <authorList>
            <person name="Kawai M."/>
            <person name="Futagami T."/>
            <person name="Toyoda A."/>
            <person name="Takaki Y."/>
            <person name="Nishi S."/>
            <person name="Hori S."/>
            <person name="Arai W."/>
            <person name="Tsubouchi T."/>
            <person name="Morono Y."/>
            <person name="Uchiyama I."/>
            <person name="Ito T."/>
            <person name="Fujiyama A."/>
            <person name="Inagaki F."/>
            <person name="Takami H."/>
        </authorList>
    </citation>
    <scope>NUCLEOTIDE SEQUENCE</scope>
    <source>
        <strain evidence="1">Expedition CK06-06</strain>
    </source>
</reference>
<evidence type="ECO:0000313" key="1">
    <source>
        <dbReference type="EMBL" id="GAH78818.1"/>
    </source>
</evidence>
<dbReference type="AlphaFoldDB" id="X1K9S5"/>
<proteinExistence type="predicted"/>